<feature type="region of interest" description="Disordered" evidence="1">
    <location>
        <begin position="207"/>
        <end position="233"/>
    </location>
</feature>
<evidence type="ECO:0000256" key="1">
    <source>
        <dbReference type="SAM" id="MobiDB-lite"/>
    </source>
</evidence>
<comment type="caution">
    <text evidence="4">The sequence shown here is derived from an EMBL/GenBank/DDBJ whole genome shotgun (WGS) entry which is preliminary data.</text>
</comment>
<name>A0ABS2CP89_9MICO</name>
<keyword evidence="5" id="KW-1185">Reference proteome</keyword>
<dbReference type="EMBL" id="JAFDVD010000016">
    <property type="protein sequence ID" value="MBM6401692.1"/>
    <property type="molecule type" value="Genomic_DNA"/>
</dbReference>
<dbReference type="PANTHER" id="PTHR14969:SF13">
    <property type="entry name" value="AT30094P"/>
    <property type="match status" value="1"/>
</dbReference>
<dbReference type="InterPro" id="IPR036938">
    <property type="entry name" value="PAP2/HPO_sf"/>
</dbReference>
<gene>
    <name evidence="4" type="ORF">JQN70_14945</name>
</gene>
<sequence length="233" mass="25336">MGRAAAYALVTALVLFGVGFLVRSRWDPLIDLDDGVITRLTDVTRDHPGFRDALLTWQELTRPVYLHVVGTLACLLVWWRTGMRTRAWWAFATLMLSWSVGLGAKYVFQRARPVVEDPVSQAPGYSFPSGHAVNSAAWVTVLVVLAWPIVRARAGRVAMVAVAAAVVLVTAFDRMFLGVHYPSDVTVGVVTGTGLVLASYAGYTGWNPADPQPADDPDVDAGDRSTHPHPEEP</sequence>
<feature type="transmembrane region" description="Helical" evidence="2">
    <location>
        <begin position="128"/>
        <end position="150"/>
    </location>
</feature>
<evidence type="ECO:0000256" key="2">
    <source>
        <dbReference type="SAM" id="Phobius"/>
    </source>
</evidence>
<dbReference type="PANTHER" id="PTHR14969">
    <property type="entry name" value="SPHINGOSINE-1-PHOSPHATE PHOSPHOHYDROLASE"/>
    <property type="match status" value="1"/>
</dbReference>
<feature type="transmembrane region" description="Helical" evidence="2">
    <location>
        <begin position="157"/>
        <end position="179"/>
    </location>
</feature>
<proteinExistence type="predicted"/>
<feature type="compositionally biased region" description="Basic and acidic residues" evidence="1">
    <location>
        <begin position="221"/>
        <end position="233"/>
    </location>
</feature>
<evidence type="ECO:0000313" key="5">
    <source>
        <dbReference type="Proteomes" id="UP001430172"/>
    </source>
</evidence>
<organism evidence="4 5">
    <name type="scientific">Phycicoccus sonneratiae</name>
    <dbReference type="NCBI Taxonomy" id="2807628"/>
    <lineage>
        <taxon>Bacteria</taxon>
        <taxon>Bacillati</taxon>
        <taxon>Actinomycetota</taxon>
        <taxon>Actinomycetes</taxon>
        <taxon>Micrococcales</taxon>
        <taxon>Intrasporangiaceae</taxon>
        <taxon>Phycicoccus</taxon>
    </lineage>
</organism>
<protein>
    <submittedName>
        <fullName evidence="4">Phosphatase PAP2 family protein</fullName>
    </submittedName>
</protein>
<feature type="domain" description="Phosphatidic acid phosphatase type 2/haloperoxidase" evidence="3">
    <location>
        <begin position="87"/>
        <end position="200"/>
    </location>
</feature>
<feature type="transmembrane region" description="Helical" evidence="2">
    <location>
        <begin position="64"/>
        <end position="81"/>
    </location>
</feature>
<dbReference type="InterPro" id="IPR000326">
    <property type="entry name" value="PAP2/HPO"/>
</dbReference>
<reference evidence="4" key="1">
    <citation type="submission" date="2021-02" db="EMBL/GenBank/DDBJ databases">
        <title>Phycicoccus sp. MQZ13P-5T, whole genome shotgun sequence.</title>
        <authorList>
            <person name="Tuo L."/>
        </authorList>
    </citation>
    <scope>NUCLEOTIDE SEQUENCE</scope>
    <source>
        <strain evidence="4">MQZ13P-5</strain>
    </source>
</reference>
<dbReference type="Pfam" id="PF01569">
    <property type="entry name" value="PAP2"/>
    <property type="match status" value="1"/>
</dbReference>
<dbReference type="SUPFAM" id="SSF48317">
    <property type="entry name" value="Acid phosphatase/Vanadium-dependent haloperoxidase"/>
    <property type="match status" value="1"/>
</dbReference>
<evidence type="ECO:0000313" key="4">
    <source>
        <dbReference type="EMBL" id="MBM6401692.1"/>
    </source>
</evidence>
<keyword evidence="2" id="KW-0472">Membrane</keyword>
<feature type="transmembrane region" description="Helical" evidence="2">
    <location>
        <begin position="88"/>
        <end position="108"/>
    </location>
</feature>
<keyword evidence="2" id="KW-1133">Transmembrane helix</keyword>
<dbReference type="Proteomes" id="UP001430172">
    <property type="component" value="Unassembled WGS sequence"/>
</dbReference>
<dbReference type="SMART" id="SM00014">
    <property type="entry name" value="acidPPc"/>
    <property type="match status" value="1"/>
</dbReference>
<accession>A0ABS2CP89</accession>
<dbReference type="Gene3D" id="1.20.144.10">
    <property type="entry name" value="Phosphatidic acid phosphatase type 2/haloperoxidase"/>
    <property type="match status" value="1"/>
</dbReference>
<keyword evidence="2" id="KW-0812">Transmembrane</keyword>
<evidence type="ECO:0000259" key="3">
    <source>
        <dbReference type="SMART" id="SM00014"/>
    </source>
</evidence>